<evidence type="ECO:0000313" key="2">
    <source>
        <dbReference type="Proteomes" id="UP001057402"/>
    </source>
</evidence>
<dbReference type="Proteomes" id="UP001057402">
    <property type="component" value="Chromosome 4"/>
</dbReference>
<accession>A0ACB9RIQ9</accession>
<keyword evidence="2" id="KW-1185">Reference proteome</keyword>
<evidence type="ECO:0000313" key="1">
    <source>
        <dbReference type="EMBL" id="KAI4377313.1"/>
    </source>
</evidence>
<gene>
    <name evidence="1" type="ORF">MLD38_014963</name>
</gene>
<organism evidence="1 2">
    <name type="scientific">Melastoma candidum</name>
    <dbReference type="NCBI Taxonomy" id="119954"/>
    <lineage>
        <taxon>Eukaryota</taxon>
        <taxon>Viridiplantae</taxon>
        <taxon>Streptophyta</taxon>
        <taxon>Embryophyta</taxon>
        <taxon>Tracheophyta</taxon>
        <taxon>Spermatophyta</taxon>
        <taxon>Magnoliopsida</taxon>
        <taxon>eudicotyledons</taxon>
        <taxon>Gunneridae</taxon>
        <taxon>Pentapetalae</taxon>
        <taxon>rosids</taxon>
        <taxon>malvids</taxon>
        <taxon>Myrtales</taxon>
        <taxon>Melastomataceae</taxon>
        <taxon>Melastomatoideae</taxon>
        <taxon>Melastomateae</taxon>
        <taxon>Melastoma</taxon>
    </lineage>
</organism>
<dbReference type="EMBL" id="CM042883">
    <property type="protein sequence ID" value="KAI4377313.1"/>
    <property type="molecule type" value="Genomic_DNA"/>
</dbReference>
<name>A0ACB9RIQ9_9MYRT</name>
<reference evidence="2" key="1">
    <citation type="journal article" date="2023" name="Front. Plant Sci.">
        <title>Chromosomal-level genome assembly of Melastoma candidum provides insights into trichome evolution.</title>
        <authorList>
            <person name="Zhong Y."/>
            <person name="Wu W."/>
            <person name="Sun C."/>
            <person name="Zou P."/>
            <person name="Liu Y."/>
            <person name="Dai S."/>
            <person name="Zhou R."/>
        </authorList>
    </citation>
    <scope>NUCLEOTIDE SEQUENCE [LARGE SCALE GENOMIC DNA]</scope>
</reference>
<proteinExistence type="predicted"/>
<sequence>MSSSPIHGQVSRRCMCAPTSHPGSFRCSYHKQAVSKEGTTTIEERRRRGRDVTQVEIPSRKQIELAMSIARAAVERFLFMNARKRSSSSSSSSGNSRRKNFRRQPSRFWVMHNTDQIPGVIVS</sequence>
<comment type="caution">
    <text evidence="1">The sequence shown here is derived from an EMBL/GenBank/DDBJ whole genome shotgun (WGS) entry which is preliminary data.</text>
</comment>
<protein>
    <submittedName>
        <fullName evidence="1">Uncharacterized protein</fullName>
    </submittedName>
</protein>